<dbReference type="InterPro" id="IPR013096">
    <property type="entry name" value="Cupin_2"/>
</dbReference>
<dbReference type="InterPro" id="IPR011051">
    <property type="entry name" value="RmlC_Cupin_sf"/>
</dbReference>
<sequence length="177" mass="18026">MTEPRHLPAGDGPAVWIGDSLHTVKLTGRDSGGATSMLEITVPPGEGPPPHAHGNEDETVHVLAGRLAFQLGDREVVAGPGDVVFIPRGTVHAVRNVGDEVGRTVTTYVPGGMDEYFVRAGTPAEPGSAPPPMTPERLRAAVELAPEYGMTIAPPPGMAGPGGPGGTGHPGSGRAGR</sequence>
<protein>
    <submittedName>
        <fullName evidence="3">Mannose-6-phosphate isomerase, cupin superfamily</fullName>
    </submittedName>
</protein>
<name>A0A1I6AK41_9PSEU</name>
<gene>
    <name evidence="3" type="ORF">SAMN05421810_11323</name>
</gene>
<dbReference type="PANTHER" id="PTHR36440">
    <property type="entry name" value="PUTATIVE (AFU_ORTHOLOGUE AFUA_8G07350)-RELATED"/>
    <property type="match status" value="1"/>
</dbReference>
<dbReference type="SUPFAM" id="SSF51182">
    <property type="entry name" value="RmlC-like cupins"/>
    <property type="match status" value="1"/>
</dbReference>
<dbReference type="Pfam" id="PF07883">
    <property type="entry name" value="Cupin_2"/>
    <property type="match status" value="1"/>
</dbReference>
<dbReference type="OrthoDB" id="9791637at2"/>
<feature type="compositionally biased region" description="Gly residues" evidence="1">
    <location>
        <begin position="159"/>
        <end position="177"/>
    </location>
</feature>
<dbReference type="STRING" id="587909.SAMN05421810_11323"/>
<dbReference type="InterPro" id="IPR053146">
    <property type="entry name" value="QDO-like"/>
</dbReference>
<dbReference type="RefSeq" id="WP_092536179.1">
    <property type="nucleotide sequence ID" value="NZ_FOWW01000013.1"/>
</dbReference>
<dbReference type="Gene3D" id="2.60.120.10">
    <property type="entry name" value="Jelly Rolls"/>
    <property type="match status" value="1"/>
</dbReference>
<feature type="region of interest" description="Disordered" evidence="1">
    <location>
        <begin position="149"/>
        <end position="177"/>
    </location>
</feature>
<dbReference type="EMBL" id="FOWW01000013">
    <property type="protein sequence ID" value="SFQ69058.1"/>
    <property type="molecule type" value="Genomic_DNA"/>
</dbReference>
<reference evidence="4" key="1">
    <citation type="submission" date="2016-10" db="EMBL/GenBank/DDBJ databases">
        <authorList>
            <person name="Varghese N."/>
            <person name="Submissions S."/>
        </authorList>
    </citation>
    <scope>NUCLEOTIDE SEQUENCE [LARGE SCALE GENOMIC DNA]</scope>
    <source>
        <strain evidence="4">CGMCC 4.5579</strain>
    </source>
</reference>
<dbReference type="PANTHER" id="PTHR36440:SF1">
    <property type="entry name" value="PUTATIVE (AFU_ORTHOLOGUE AFUA_8G07350)-RELATED"/>
    <property type="match status" value="1"/>
</dbReference>
<evidence type="ECO:0000313" key="4">
    <source>
        <dbReference type="Proteomes" id="UP000198727"/>
    </source>
</evidence>
<evidence type="ECO:0000313" key="3">
    <source>
        <dbReference type="EMBL" id="SFQ69058.1"/>
    </source>
</evidence>
<dbReference type="Proteomes" id="UP000198727">
    <property type="component" value="Unassembled WGS sequence"/>
</dbReference>
<dbReference type="InterPro" id="IPR014710">
    <property type="entry name" value="RmlC-like_jellyroll"/>
</dbReference>
<feature type="domain" description="Cupin type-2" evidence="2">
    <location>
        <begin position="40"/>
        <end position="106"/>
    </location>
</feature>
<organism evidence="3 4">
    <name type="scientific">Amycolatopsis arida</name>
    <dbReference type="NCBI Taxonomy" id="587909"/>
    <lineage>
        <taxon>Bacteria</taxon>
        <taxon>Bacillati</taxon>
        <taxon>Actinomycetota</taxon>
        <taxon>Actinomycetes</taxon>
        <taxon>Pseudonocardiales</taxon>
        <taxon>Pseudonocardiaceae</taxon>
        <taxon>Amycolatopsis</taxon>
    </lineage>
</organism>
<accession>A0A1I6AK41</accession>
<evidence type="ECO:0000256" key="1">
    <source>
        <dbReference type="SAM" id="MobiDB-lite"/>
    </source>
</evidence>
<keyword evidence="4" id="KW-1185">Reference proteome</keyword>
<proteinExistence type="predicted"/>
<keyword evidence="3" id="KW-0413">Isomerase</keyword>
<evidence type="ECO:0000259" key="2">
    <source>
        <dbReference type="Pfam" id="PF07883"/>
    </source>
</evidence>
<dbReference type="AlphaFoldDB" id="A0A1I6AK41"/>
<dbReference type="GO" id="GO:0016853">
    <property type="term" value="F:isomerase activity"/>
    <property type="evidence" value="ECO:0007669"/>
    <property type="project" value="UniProtKB-KW"/>
</dbReference>